<evidence type="ECO:0000313" key="1">
    <source>
        <dbReference type="EMBL" id="GIX79225.1"/>
    </source>
</evidence>
<name>A0AAV4N331_CAEEX</name>
<protein>
    <submittedName>
        <fullName evidence="1">Uncharacterized protein</fullName>
    </submittedName>
</protein>
<dbReference type="Proteomes" id="UP001054945">
    <property type="component" value="Unassembled WGS sequence"/>
</dbReference>
<dbReference type="AlphaFoldDB" id="A0AAV4N331"/>
<keyword evidence="2" id="KW-1185">Reference proteome</keyword>
<gene>
    <name evidence="1" type="ORF">CEXT_713961</name>
</gene>
<sequence length="167" mass="19175">MAVWSGLKTQRVVRGYLGGQRSIKQLRVPLWAILIGGVNSDGDLLEHLTLYFLELIYIDPSTFISWPYCVTPVSPLLKTSPDQQWSPRDTEGRKKLVLISRWRFVLGSPLSAQSFHSRFESEWEPDSDRSDRGCFSGKTYRKPIKRSLLFPRKVSEASVAKREDEDD</sequence>
<comment type="caution">
    <text evidence="1">The sequence shown here is derived from an EMBL/GenBank/DDBJ whole genome shotgun (WGS) entry which is preliminary data.</text>
</comment>
<reference evidence="1 2" key="1">
    <citation type="submission" date="2021-06" db="EMBL/GenBank/DDBJ databases">
        <title>Caerostris extrusa draft genome.</title>
        <authorList>
            <person name="Kono N."/>
            <person name="Arakawa K."/>
        </authorList>
    </citation>
    <scope>NUCLEOTIDE SEQUENCE [LARGE SCALE GENOMIC DNA]</scope>
</reference>
<proteinExistence type="predicted"/>
<accession>A0AAV4N331</accession>
<organism evidence="1 2">
    <name type="scientific">Caerostris extrusa</name>
    <name type="common">Bark spider</name>
    <name type="synonym">Caerostris bankana</name>
    <dbReference type="NCBI Taxonomy" id="172846"/>
    <lineage>
        <taxon>Eukaryota</taxon>
        <taxon>Metazoa</taxon>
        <taxon>Ecdysozoa</taxon>
        <taxon>Arthropoda</taxon>
        <taxon>Chelicerata</taxon>
        <taxon>Arachnida</taxon>
        <taxon>Araneae</taxon>
        <taxon>Araneomorphae</taxon>
        <taxon>Entelegynae</taxon>
        <taxon>Araneoidea</taxon>
        <taxon>Araneidae</taxon>
        <taxon>Caerostris</taxon>
    </lineage>
</organism>
<evidence type="ECO:0000313" key="2">
    <source>
        <dbReference type="Proteomes" id="UP001054945"/>
    </source>
</evidence>
<dbReference type="EMBL" id="BPLR01020477">
    <property type="protein sequence ID" value="GIX79225.1"/>
    <property type="molecule type" value="Genomic_DNA"/>
</dbReference>